<protein>
    <submittedName>
        <fullName evidence="1">Uncharacterized protein</fullName>
    </submittedName>
</protein>
<reference evidence="1" key="1">
    <citation type="submission" date="2024-07" db="EMBL/GenBank/DDBJ databases">
        <title>Identification and characteristics of an arsenic-resistant bacterial isolate, which belongs to a novel species.</title>
        <authorList>
            <person name="Juszczyk A."/>
            <person name="Kowalczyk A."/>
            <person name="Was K."/>
            <person name="Kosowicz W."/>
            <person name="Budzyn A."/>
            <person name="Latowski D."/>
        </authorList>
    </citation>
    <scope>NUCLEOTIDE SEQUENCE</scope>
    <source>
        <strain evidence="1">As8PL</strain>
    </source>
</reference>
<dbReference type="RefSeq" id="WP_368505227.1">
    <property type="nucleotide sequence ID" value="NZ_CP162551.1"/>
</dbReference>
<organism evidence="1">
    <name type="scientific">Alkalihalophilus sp. As8PL</name>
    <dbReference type="NCBI Taxonomy" id="3237103"/>
    <lineage>
        <taxon>Bacteria</taxon>
        <taxon>Bacillati</taxon>
        <taxon>Bacillota</taxon>
        <taxon>Bacilli</taxon>
        <taxon>Bacillales</taxon>
        <taxon>Bacillaceae</taxon>
        <taxon>Alkalihalophilus</taxon>
    </lineage>
</organism>
<evidence type="ECO:0000313" key="1">
    <source>
        <dbReference type="EMBL" id="XDI37900.1"/>
    </source>
</evidence>
<accession>A0AB39BV56</accession>
<gene>
    <name evidence="1" type="ORF">AB3N04_06185</name>
</gene>
<dbReference type="AlphaFoldDB" id="A0AB39BV56"/>
<proteinExistence type="predicted"/>
<dbReference type="EMBL" id="CP162551">
    <property type="protein sequence ID" value="XDI37900.1"/>
    <property type="molecule type" value="Genomic_DNA"/>
</dbReference>
<sequence length="63" mass="7452">MEKSKAKKTLTIAKNLRAFKRNENNIMMNIGGDLIHIKRDDKPKAFHELKKKLIEAEMWEIKD</sequence>
<name>A0AB39BV56_9BACI</name>